<dbReference type="UniPathway" id="UPA00196"/>
<evidence type="ECO:0000256" key="8">
    <source>
        <dbReference type="ARBA" id="ARBA00022989"/>
    </source>
</evidence>
<keyword evidence="5" id="KW-0808">Transferase</keyword>
<dbReference type="GO" id="GO:0031501">
    <property type="term" value="C:mannosyltransferase complex"/>
    <property type="evidence" value="ECO:0007669"/>
    <property type="project" value="TreeGrafter"/>
</dbReference>
<dbReference type="GO" id="GO:0000009">
    <property type="term" value="F:alpha-1,6-mannosyltransferase activity"/>
    <property type="evidence" value="ECO:0007669"/>
    <property type="project" value="InterPro"/>
</dbReference>
<feature type="transmembrane region" description="Helical" evidence="10">
    <location>
        <begin position="264"/>
        <end position="285"/>
    </location>
</feature>
<comment type="subcellular location">
    <subcellularLocation>
        <location evidence="1">Endoplasmic reticulum membrane</location>
        <topology evidence="1">Multi-pass membrane protein</topology>
    </subcellularLocation>
</comment>
<evidence type="ECO:0008006" key="13">
    <source>
        <dbReference type="Google" id="ProtNLM"/>
    </source>
</evidence>
<dbReference type="EMBL" id="LCAO01000010">
    <property type="protein sequence ID" value="KKR91519.1"/>
    <property type="molecule type" value="Genomic_DNA"/>
</dbReference>
<evidence type="ECO:0000256" key="5">
    <source>
        <dbReference type="ARBA" id="ARBA00022679"/>
    </source>
</evidence>
<keyword evidence="4" id="KW-0328">Glycosyltransferase</keyword>
<dbReference type="GO" id="GO:0006506">
    <property type="term" value="P:GPI anchor biosynthetic process"/>
    <property type="evidence" value="ECO:0007669"/>
    <property type="project" value="UniProtKB-UniPathway"/>
</dbReference>
<keyword evidence="6 10" id="KW-0812">Transmembrane</keyword>
<comment type="pathway">
    <text evidence="2">Glycolipid biosynthesis; glycosylphosphatidylinositol-anchor biosynthesis.</text>
</comment>
<proteinExistence type="predicted"/>
<keyword evidence="8 10" id="KW-1133">Transmembrane helix</keyword>
<feature type="transmembrane region" description="Helical" evidence="10">
    <location>
        <begin position="200"/>
        <end position="218"/>
    </location>
</feature>
<dbReference type="Proteomes" id="UP000034676">
    <property type="component" value="Unassembled WGS sequence"/>
</dbReference>
<accession>A0A0G0URX0</accession>
<dbReference type="AlphaFoldDB" id="A0A0G0URX0"/>
<evidence type="ECO:0000313" key="12">
    <source>
        <dbReference type="Proteomes" id="UP000034676"/>
    </source>
</evidence>
<dbReference type="PANTHER" id="PTHR12468:SF2">
    <property type="entry name" value="GPI MANNOSYLTRANSFERASE 2"/>
    <property type="match status" value="1"/>
</dbReference>
<dbReference type="GO" id="GO:0016020">
    <property type="term" value="C:membrane"/>
    <property type="evidence" value="ECO:0007669"/>
    <property type="project" value="GOC"/>
</dbReference>
<keyword evidence="9 10" id="KW-0472">Membrane</keyword>
<reference evidence="11 12" key="1">
    <citation type="journal article" date="2015" name="Nature">
        <title>rRNA introns, odd ribosomes, and small enigmatic genomes across a large radiation of phyla.</title>
        <authorList>
            <person name="Brown C.T."/>
            <person name="Hug L.A."/>
            <person name="Thomas B.C."/>
            <person name="Sharon I."/>
            <person name="Castelle C.J."/>
            <person name="Singh A."/>
            <person name="Wilkins M.J."/>
            <person name="Williams K.H."/>
            <person name="Banfield J.F."/>
        </authorList>
    </citation>
    <scope>NUCLEOTIDE SEQUENCE [LARGE SCALE GENOMIC DNA]</scope>
</reference>
<evidence type="ECO:0000256" key="2">
    <source>
        <dbReference type="ARBA" id="ARBA00004687"/>
    </source>
</evidence>
<feature type="transmembrane region" description="Helical" evidence="10">
    <location>
        <begin position="292"/>
        <end position="311"/>
    </location>
</feature>
<evidence type="ECO:0000256" key="4">
    <source>
        <dbReference type="ARBA" id="ARBA00022676"/>
    </source>
</evidence>
<evidence type="ECO:0000256" key="10">
    <source>
        <dbReference type="SAM" id="Phobius"/>
    </source>
</evidence>
<keyword evidence="3" id="KW-0337">GPI-anchor biosynthesis</keyword>
<dbReference type="PANTHER" id="PTHR12468">
    <property type="entry name" value="GPI MANNOSYLTRANSFERASE 2"/>
    <property type="match status" value="1"/>
</dbReference>
<gene>
    <name evidence="11" type="ORF">UU42_C0010G0014</name>
</gene>
<evidence type="ECO:0000256" key="3">
    <source>
        <dbReference type="ARBA" id="ARBA00022502"/>
    </source>
</evidence>
<sequence>MRKFWSKYRLVIIFFVLWRLLLSGIEQIAPFLWPLREGFLGPTHWANFDGVHYLSIARSGYYTYEQAFFPFYSTLIRWISQITGLSDVVTALVVSHVSFLGGLILFYDLARLINRRNALWSVVLVLLFPTSFFFASVYTESLFFLLAVVCLIAAKRNVWWLAGLCGMLVSNTRLFGVFLYPVVLWQFLKERQTTRQWQDLLFISLIPVGLIAYMWYLASSIGDPLAFFHAQPAFGAGRSGGTLIILPQVLWRYMRILTSVWPSSFIYAVSVFELTIFLFGLWVVWLGLRMRVVGAVYLVYALLVLVIPTLTGTLSSIPRYFLSAFPLFIVLANMHNTKIKALIAMVFSIGLIVFGAAFLRGHFVS</sequence>
<evidence type="ECO:0000313" key="11">
    <source>
        <dbReference type="EMBL" id="KKR91519.1"/>
    </source>
</evidence>
<keyword evidence="7" id="KW-0256">Endoplasmic reticulum</keyword>
<comment type="caution">
    <text evidence="11">The sequence shown here is derived from an EMBL/GenBank/DDBJ whole genome shotgun (WGS) entry which is preliminary data.</text>
</comment>
<name>A0A0G0URX0_9BACT</name>
<dbReference type="InterPro" id="IPR007315">
    <property type="entry name" value="PIG-V/Gpi18"/>
</dbReference>
<evidence type="ECO:0000256" key="7">
    <source>
        <dbReference type="ARBA" id="ARBA00022824"/>
    </source>
</evidence>
<protein>
    <recommendedName>
        <fullName evidence="13">Glycosyltransferase RgtA/B/C/D-like domain-containing protein</fullName>
    </recommendedName>
</protein>
<organism evidence="11 12">
    <name type="scientific">Candidatus Woesebacteria bacterium GW2011_GWA1_41_13b</name>
    <dbReference type="NCBI Taxonomy" id="1618555"/>
    <lineage>
        <taxon>Bacteria</taxon>
        <taxon>Candidatus Woeseibacteriota</taxon>
    </lineage>
</organism>
<evidence type="ECO:0000256" key="1">
    <source>
        <dbReference type="ARBA" id="ARBA00004477"/>
    </source>
</evidence>
<feature type="transmembrane region" description="Helical" evidence="10">
    <location>
        <begin position="341"/>
        <end position="359"/>
    </location>
</feature>
<feature type="transmembrane region" description="Helical" evidence="10">
    <location>
        <begin position="88"/>
        <end position="107"/>
    </location>
</feature>
<evidence type="ECO:0000256" key="6">
    <source>
        <dbReference type="ARBA" id="ARBA00022692"/>
    </source>
</evidence>
<dbReference type="GO" id="GO:0004376">
    <property type="term" value="F:GPI mannosyltransferase activity"/>
    <property type="evidence" value="ECO:0007669"/>
    <property type="project" value="InterPro"/>
</dbReference>
<feature type="transmembrane region" description="Helical" evidence="10">
    <location>
        <begin position="158"/>
        <end position="188"/>
    </location>
</feature>
<feature type="transmembrane region" description="Helical" evidence="10">
    <location>
        <begin position="119"/>
        <end position="138"/>
    </location>
</feature>
<evidence type="ECO:0000256" key="9">
    <source>
        <dbReference type="ARBA" id="ARBA00023136"/>
    </source>
</evidence>